<evidence type="ECO:0000256" key="3">
    <source>
        <dbReference type="ARBA" id="ARBA00022679"/>
    </source>
</evidence>
<dbReference type="Pfam" id="PF02817">
    <property type="entry name" value="E3_binding"/>
    <property type="match status" value="1"/>
</dbReference>
<evidence type="ECO:0000259" key="9">
    <source>
        <dbReference type="PROSITE" id="PS51826"/>
    </source>
</evidence>
<accession>A0A544UCK6</accession>
<dbReference type="EMBL" id="SADV01000015">
    <property type="protein sequence ID" value="TQR30049.1"/>
    <property type="molecule type" value="Genomic_DNA"/>
</dbReference>
<keyword evidence="5 6" id="KW-0012">Acyltransferase</keyword>
<evidence type="ECO:0000313" key="11">
    <source>
        <dbReference type="Proteomes" id="UP000317944"/>
    </source>
</evidence>
<dbReference type="InterPro" id="IPR011053">
    <property type="entry name" value="Single_hybrid_motif"/>
</dbReference>
<dbReference type="SUPFAM" id="SSF47005">
    <property type="entry name" value="Peripheral subunit-binding domain of 2-oxo acid dehydrogenase complex"/>
    <property type="match status" value="1"/>
</dbReference>
<comment type="cofactor">
    <cofactor evidence="1 6">
        <name>(R)-lipoate</name>
        <dbReference type="ChEBI" id="CHEBI:83088"/>
    </cofactor>
</comment>
<dbReference type="GO" id="GO:0005737">
    <property type="term" value="C:cytoplasm"/>
    <property type="evidence" value="ECO:0007669"/>
    <property type="project" value="TreeGrafter"/>
</dbReference>
<dbReference type="AlphaFoldDB" id="A0A544UCK6"/>
<dbReference type="InterPro" id="IPR004167">
    <property type="entry name" value="PSBD"/>
</dbReference>
<dbReference type="InterPro" id="IPR050743">
    <property type="entry name" value="2-oxoacid_DH_E2_comp"/>
</dbReference>
<evidence type="ECO:0000256" key="7">
    <source>
        <dbReference type="SAM" id="MobiDB-lite"/>
    </source>
</evidence>
<dbReference type="Pfam" id="PF00364">
    <property type="entry name" value="Biotin_lipoyl"/>
    <property type="match status" value="1"/>
</dbReference>
<keyword evidence="3 6" id="KW-0808">Transferase</keyword>
<dbReference type="PANTHER" id="PTHR43178:SF5">
    <property type="entry name" value="LIPOAMIDE ACYLTRANSFERASE COMPONENT OF BRANCHED-CHAIN ALPHA-KETO ACID DEHYDROGENASE COMPLEX, MITOCHONDRIAL"/>
    <property type="match status" value="1"/>
</dbReference>
<sequence length="401" mass="44067">MYDFLLPDIGEGLHEAEIVGWFVKQGQKVAINEPLVEVQTDKAVVEITAPITGVIEKLGGEEGNTITVGSLLCQFSKTSDSSPPQQTQPFEEKKEESLPKEKIEFSVLGRVMAAPSVRKAARTMGINIEEIQGSGPNGRVLRGDLDRHAKQSSSAIALVQNKSKRSEDEVNENKIIPIRGLRKAIFENMQKAVSKAVLCTGMEKINVTKLVAFRKSIQQLPEMKDKKITYLPFFIKAVATALQEHEQFNAKVDEDQKALVIFPYIHIGVAVATSDGLLVPVIKHANKKSIFEIAEELESLLAKALSKKATVEDLTGSTFTISSTGKDGATFATPITNYPEVAILGTHKIVKEPIVVEDTIQIGHTMTLSCTFDHRVIDGEPVNAFMRSVADYLEEPVRFLL</sequence>
<gene>
    <name evidence="10" type="ORF">C7Y47_16305</name>
</gene>
<feature type="region of interest" description="Disordered" evidence="7">
    <location>
        <begin position="77"/>
        <end position="98"/>
    </location>
</feature>
<dbReference type="Gene3D" id="4.10.320.10">
    <property type="entry name" value="E3-binding domain"/>
    <property type="match status" value="1"/>
</dbReference>
<dbReference type="Proteomes" id="UP000317944">
    <property type="component" value="Unassembled WGS sequence"/>
</dbReference>
<dbReference type="PROSITE" id="PS51826">
    <property type="entry name" value="PSBD"/>
    <property type="match status" value="1"/>
</dbReference>
<evidence type="ECO:0000256" key="4">
    <source>
        <dbReference type="ARBA" id="ARBA00022823"/>
    </source>
</evidence>
<dbReference type="InterPro" id="IPR001078">
    <property type="entry name" value="2-oxoacid_DH_actylTfrase"/>
</dbReference>
<dbReference type="Gene3D" id="3.30.559.10">
    <property type="entry name" value="Chloramphenicol acetyltransferase-like domain"/>
    <property type="match status" value="1"/>
</dbReference>
<feature type="domain" description="Lipoyl-binding" evidence="8">
    <location>
        <begin position="1"/>
        <end position="76"/>
    </location>
</feature>
<evidence type="ECO:0000259" key="8">
    <source>
        <dbReference type="PROSITE" id="PS50968"/>
    </source>
</evidence>
<dbReference type="OrthoDB" id="9805770at2"/>
<keyword evidence="4 6" id="KW-0450">Lipoyl</keyword>
<dbReference type="InterPro" id="IPR003016">
    <property type="entry name" value="2-oxoA_DH_lipoyl-BS"/>
</dbReference>
<feature type="compositionally biased region" description="Polar residues" evidence="7">
    <location>
        <begin position="77"/>
        <end position="89"/>
    </location>
</feature>
<protein>
    <recommendedName>
        <fullName evidence="6">Dihydrolipoamide acetyltransferase component of pyruvate dehydrogenase complex</fullName>
        <ecNumber evidence="6">2.3.1.-</ecNumber>
    </recommendedName>
</protein>
<dbReference type="InterPro" id="IPR000089">
    <property type="entry name" value="Biotin_lipoyl"/>
</dbReference>
<name>A0A544UCK6_LYSSH</name>
<dbReference type="Gene3D" id="2.40.50.100">
    <property type="match status" value="1"/>
</dbReference>
<dbReference type="EC" id="2.3.1.-" evidence="6"/>
<reference evidence="10 11" key="1">
    <citation type="submission" date="2018-03" db="EMBL/GenBank/DDBJ databases">
        <title>Aerobic endospore-forming bacteria genome sequencing and assembly.</title>
        <authorList>
            <person name="Cavalcante D.A."/>
            <person name="Driks A."/>
            <person name="Putonti C."/>
            <person name="De-Souza M.T."/>
        </authorList>
    </citation>
    <scope>NUCLEOTIDE SEQUENCE [LARGE SCALE GENOMIC DNA]</scope>
    <source>
        <strain evidence="10 11">SDF0037</strain>
    </source>
</reference>
<dbReference type="PROSITE" id="PS50968">
    <property type="entry name" value="BIOTINYL_LIPOYL"/>
    <property type="match status" value="1"/>
</dbReference>
<dbReference type="Pfam" id="PF00198">
    <property type="entry name" value="2-oxoacid_dh"/>
    <property type="match status" value="1"/>
</dbReference>
<proteinExistence type="inferred from homology"/>
<dbReference type="GO" id="GO:0016407">
    <property type="term" value="F:acetyltransferase activity"/>
    <property type="evidence" value="ECO:0007669"/>
    <property type="project" value="TreeGrafter"/>
</dbReference>
<evidence type="ECO:0000256" key="2">
    <source>
        <dbReference type="ARBA" id="ARBA00007317"/>
    </source>
</evidence>
<dbReference type="PROSITE" id="PS00189">
    <property type="entry name" value="LIPOYL"/>
    <property type="match status" value="1"/>
</dbReference>
<comment type="similarity">
    <text evidence="2 6">Belongs to the 2-oxoacid dehydrogenase family.</text>
</comment>
<dbReference type="SUPFAM" id="SSF52777">
    <property type="entry name" value="CoA-dependent acyltransferases"/>
    <property type="match status" value="1"/>
</dbReference>
<dbReference type="InterPro" id="IPR023213">
    <property type="entry name" value="CAT-like_dom_sf"/>
</dbReference>
<dbReference type="PANTHER" id="PTHR43178">
    <property type="entry name" value="DIHYDROLIPOAMIDE ACETYLTRANSFERASE COMPONENT OF PYRUVATE DEHYDROGENASE COMPLEX"/>
    <property type="match status" value="1"/>
</dbReference>
<comment type="caution">
    <text evidence="10">The sequence shown here is derived from an EMBL/GenBank/DDBJ whole genome shotgun (WGS) entry which is preliminary data.</text>
</comment>
<dbReference type="RefSeq" id="WP_142509735.1">
    <property type="nucleotide sequence ID" value="NZ_SADV01000015.1"/>
</dbReference>
<dbReference type="CDD" id="cd06849">
    <property type="entry name" value="lipoyl_domain"/>
    <property type="match status" value="1"/>
</dbReference>
<dbReference type="SUPFAM" id="SSF51230">
    <property type="entry name" value="Single hybrid motif"/>
    <property type="match status" value="1"/>
</dbReference>
<dbReference type="FunFam" id="3.30.559.10:FF:000007">
    <property type="entry name" value="Dihydrolipoamide acetyltransferase component of pyruvate dehydrogenase complex"/>
    <property type="match status" value="1"/>
</dbReference>
<dbReference type="InterPro" id="IPR036625">
    <property type="entry name" value="E3-bd_dom_sf"/>
</dbReference>
<evidence type="ECO:0000313" key="10">
    <source>
        <dbReference type="EMBL" id="TQR30049.1"/>
    </source>
</evidence>
<evidence type="ECO:0000256" key="5">
    <source>
        <dbReference type="ARBA" id="ARBA00023315"/>
    </source>
</evidence>
<evidence type="ECO:0000256" key="1">
    <source>
        <dbReference type="ARBA" id="ARBA00001938"/>
    </source>
</evidence>
<evidence type="ECO:0000256" key="6">
    <source>
        <dbReference type="RuleBase" id="RU003423"/>
    </source>
</evidence>
<organism evidence="10 11">
    <name type="scientific">Lysinibacillus sphaericus</name>
    <name type="common">Bacillus sphaericus</name>
    <dbReference type="NCBI Taxonomy" id="1421"/>
    <lineage>
        <taxon>Bacteria</taxon>
        <taxon>Bacillati</taxon>
        <taxon>Bacillota</taxon>
        <taxon>Bacilli</taxon>
        <taxon>Bacillales</taxon>
        <taxon>Bacillaceae</taxon>
        <taxon>Lysinibacillus</taxon>
    </lineage>
</organism>
<dbReference type="GO" id="GO:0031405">
    <property type="term" value="F:lipoic acid binding"/>
    <property type="evidence" value="ECO:0007669"/>
    <property type="project" value="TreeGrafter"/>
</dbReference>
<feature type="domain" description="Peripheral subunit-binding (PSBD)" evidence="9">
    <location>
        <begin position="112"/>
        <end position="149"/>
    </location>
</feature>